<organism evidence="2 3">
    <name type="scientific">Puccinia coronata f. sp. avenae</name>
    <dbReference type="NCBI Taxonomy" id="200324"/>
    <lineage>
        <taxon>Eukaryota</taxon>
        <taxon>Fungi</taxon>
        <taxon>Dikarya</taxon>
        <taxon>Basidiomycota</taxon>
        <taxon>Pucciniomycotina</taxon>
        <taxon>Pucciniomycetes</taxon>
        <taxon>Pucciniales</taxon>
        <taxon>Pucciniaceae</taxon>
        <taxon>Puccinia</taxon>
    </lineage>
</organism>
<keyword evidence="1" id="KW-0812">Transmembrane</keyword>
<dbReference type="AlphaFoldDB" id="A0A2N5UBP5"/>
<keyword evidence="1" id="KW-0472">Membrane</keyword>
<evidence type="ECO:0000313" key="2">
    <source>
        <dbReference type="EMBL" id="PLW35170.1"/>
    </source>
</evidence>
<gene>
    <name evidence="2" type="ORF">PCASD_11224</name>
</gene>
<name>A0A2N5UBP5_9BASI</name>
<proteinExistence type="predicted"/>
<protein>
    <submittedName>
        <fullName evidence="2">Uncharacterized protein</fullName>
    </submittedName>
</protein>
<dbReference type="EMBL" id="PGCI01000183">
    <property type="protein sequence ID" value="PLW35170.1"/>
    <property type="molecule type" value="Genomic_DNA"/>
</dbReference>
<comment type="caution">
    <text evidence="2">The sequence shown here is derived from an EMBL/GenBank/DDBJ whole genome shotgun (WGS) entry which is preliminary data.</text>
</comment>
<evidence type="ECO:0000256" key="1">
    <source>
        <dbReference type="SAM" id="Phobius"/>
    </source>
</evidence>
<reference evidence="2 3" key="1">
    <citation type="submission" date="2017-11" db="EMBL/GenBank/DDBJ databases">
        <title>De novo assembly and phasing of dikaryotic genomes from two isolates of Puccinia coronata f. sp. avenae, the causal agent of oat crown rust.</title>
        <authorList>
            <person name="Miller M.E."/>
            <person name="Zhang Y."/>
            <person name="Omidvar V."/>
            <person name="Sperschneider J."/>
            <person name="Schwessinger B."/>
            <person name="Raley C."/>
            <person name="Palmer J.M."/>
            <person name="Garnica D."/>
            <person name="Upadhyaya N."/>
            <person name="Rathjen J."/>
            <person name="Taylor J.M."/>
            <person name="Park R.F."/>
            <person name="Dodds P.N."/>
            <person name="Hirsch C.D."/>
            <person name="Kianian S.F."/>
            <person name="Figueroa M."/>
        </authorList>
    </citation>
    <scope>NUCLEOTIDE SEQUENCE [LARGE SCALE GENOMIC DNA]</scope>
    <source>
        <strain evidence="2">12SD80</strain>
    </source>
</reference>
<sequence>MFQAGVLMIWKLWLISATVILGIQAIVDLSGTSGRAKLVVRRAEVGNKALHRRANQAPISAQCVNSYNYQDPKKYPLKKGTVACMAAGPAGKRPMVCSGKCEIRSNENFELQAPIPFGDFGYKDCGRDFGNFQNELVGFTVHPKQFRAFNDQNIIYVQGWHDPNDQTTRLYDCSWMNPGATNNQRPWCDGCVDHFFEELPIKE</sequence>
<evidence type="ECO:0000313" key="3">
    <source>
        <dbReference type="Proteomes" id="UP000235392"/>
    </source>
</evidence>
<keyword evidence="1" id="KW-1133">Transmembrane helix</keyword>
<feature type="transmembrane region" description="Helical" evidence="1">
    <location>
        <begin position="6"/>
        <end position="27"/>
    </location>
</feature>
<dbReference type="Proteomes" id="UP000235392">
    <property type="component" value="Unassembled WGS sequence"/>
</dbReference>
<accession>A0A2N5UBP5</accession>